<accession>A0A833J481</accession>
<dbReference type="EMBL" id="WEKV01000018">
    <property type="protein sequence ID" value="KAB7783276.1"/>
    <property type="molecule type" value="Genomic_DNA"/>
</dbReference>
<organism evidence="1 2">
    <name type="scientific">Methylorubrum populi</name>
    <dbReference type="NCBI Taxonomy" id="223967"/>
    <lineage>
        <taxon>Bacteria</taxon>
        <taxon>Pseudomonadati</taxon>
        <taxon>Pseudomonadota</taxon>
        <taxon>Alphaproteobacteria</taxon>
        <taxon>Hyphomicrobiales</taxon>
        <taxon>Methylobacteriaceae</taxon>
        <taxon>Methylorubrum</taxon>
    </lineage>
</organism>
<name>A0A833J481_9HYPH</name>
<reference evidence="1 2" key="1">
    <citation type="submission" date="2019-10" db="EMBL/GenBank/DDBJ databases">
        <title>Draft Genome Sequence of the Caffeine Degrading Methylotroph Methylorubrum populi PINKEL.</title>
        <authorList>
            <person name="Dawson S.C."/>
            <person name="Zhang X."/>
            <person name="Wright M.E."/>
            <person name="Sharma G."/>
            <person name="Langner J.T."/>
            <person name="Ditty J.L."/>
            <person name="Subuyuj G.A."/>
        </authorList>
    </citation>
    <scope>NUCLEOTIDE SEQUENCE [LARGE SCALE GENOMIC DNA]</scope>
    <source>
        <strain evidence="1 2">Pinkel</strain>
    </source>
</reference>
<proteinExistence type="predicted"/>
<evidence type="ECO:0000313" key="2">
    <source>
        <dbReference type="Proteomes" id="UP000469949"/>
    </source>
</evidence>
<protein>
    <submittedName>
        <fullName evidence="1">Uncharacterized protein</fullName>
    </submittedName>
</protein>
<dbReference type="Proteomes" id="UP000469949">
    <property type="component" value="Unassembled WGS sequence"/>
</dbReference>
<dbReference type="AlphaFoldDB" id="A0A833J481"/>
<evidence type="ECO:0000313" key="1">
    <source>
        <dbReference type="EMBL" id="KAB7783276.1"/>
    </source>
</evidence>
<sequence>MRDGGGRCVSLGLVPVRMPVVGSSALAGPTGAKTLRRGG</sequence>
<comment type="caution">
    <text evidence="1">The sequence shown here is derived from an EMBL/GenBank/DDBJ whole genome shotgun (WGS) entry which is preliminary data.</text>
</comment>
<gene>
    <name evidence="1" type="ORF">F8B43_4570</name>
</gene>